<evidence type="ECO:0000256" key="1">
    <source>
        <dbReference type="ARBA" id="ARBA00022729"/>
    </source>
</evidence>
<dbReference type="PANTHER" id="PTHR21112">
    <property type="entry name" value="CHEMOSENSORY PROTEIN A 29A-RELATED"/>
    <property type="match status" value="1"/>
</dbReference>
<dbReference type="InterPro" id="IPR036846">
    <property type="entry name" value="GM2-AP_sf"/>
</dbReference>
<accession>A0A835LC20</accession>
<gene>
    <name evidence="2" type="ORF">HW555_000483</name>
</gene>
<proteinExistence type="predicted"/>
<keyword evidence="3" id="KW-1185">Reference proteome</keyword>
<dbReference type="AlphaFoldDB" id="A0A835LC20"/>
<evidence type="ECO:0000313" key="3">
    <source>
        <dbReference type="Proteomes" id="UP000648187"/>
    </source>
</evidence>
<keyword evidence="1" id="KW-0732">Signal</keyword>
<evidence type="ECO:0000313" key="2">
    <source>
        <dbReference type="EMBL" id="KAF9424344.1"/>
    </source>
</evidence>
<sequence length="352" mass="40313">MEFLLVLTVCVPFVISFFPGLMLGPGRWLVLNVMTCDNPEQYDLLFDISRKKINRTHDCFDIHINLDRVIDNTYAVGIKVDGGFKYYQTIADESACKFLMRQAEANVKGYSLRGTSIPRSGLIEIKNYVFDYRELPKTGVYGTFEAHAYIVYKGIRMGCTKVQSYVKTYLNNMSVALYFAFAFTVLFSTSYGDVELLGKGRWLVLTMMNCEDADQYDIILTSSRTKINRTHDSFNLHMDLDRELNSSYGVELVIYKEMDGGFKFHQTMGSDNFCDFVKEYTGENWSKLLSMAGVDPPDCPIPTGEFKITEFVVDYQQLEETGLYGTFDVTVFLLHEAHRIICTRWLGIGEKL</sequence>
<dbReference type="PANTHER" id="PTHR21112:SF0">
    <property type="entry name" value="CHEMOSENSORY PROTEIN A 29A-RELATED"/>
    <property type="match status" value="1"/>
</dbReference>
<dbReference type="Proteomes" id="UP000648187">
    <property type="component" value="Unassembled WGS sequence"/>
</dbReference>
<reference evidence="2" key="1">
    <citation type="submission" date="2020-08" db="EMBL/GenBank/DDBJ databases">
        <title>Spodoptera exigua strain:BAW_Kor-Di-RS1 Genome sequencing and assembly.</title>
        <authorList>
            <person name="Kim J."/>
            <person name="Nam H.Y."/>
            <person name="Kwon M."/>
            <person name="Choi J.H."/>
            <person name="Cho S.R."/>
            <person name="Kim G.-H."/>
        </authorList>
    </citation>
    <scope>NUCLEOTIDE SEQUENCE</scope>
    <source>
        <strain evidence="2">BAW_Kor-Di-RS1</strain>
        <tissue evidence="2">Whole-body</tissue>
    </source>
</reference>
<organism evidence="2 3">
    <name type="scientific">Spodoptera exigua</name>
    <name type="common">Beet armyworm</name>
    <name type="synonym">Noctua fulgens</name>
    <dbReference type="NCBI Taxonomy" id="7107"/>
    <lineage>
        <taxon>Eukaryota</taxon>
        <taxon>Metazoa</taxon>
        <taxon>Ecdysozoa</taxon>
        <taxon>Arthropoda</taxon>
        <taxon>Hexapoda</taxon>
        <taxon>Insecta</taxon>
        <taxon>Pterygota</taxon>
        <taxon>Neoptera</taxon>
        <taxon>Endopterygota</taxon>
        <taxon>Lepidoptera</taxon>
        <taxon>Glossata</taxon>
        <taxon>Ditrysia</taxon>
        <taxon>Noctuoidea</taxon>
        <taxon>Noctuidae</taxon>
        <taxon>Amphipyrinae</taxon>
        <taxon>Spodoptera</taxon>
    </lineage>
</organism>
<name>A0A835LC20_SPOEX</name>
<comment type="caution">
    <text evidence="2">The sequence shown here is derived from an EMBL/GenBank/DDBJ whole genome shotgun (WGS) entry which is preliminary data.</text>
</comment>
<dbReference type="Gene3D" id="2.70.220.10">
    <property type="entry name" value="Ganglioside GM2 activator"/>
    <property type="match status" value="1"/>
</dbReference>
<dbReference type="EMBL" id="JACKWZ010000003">
    <property type="protein sequence ID" value="KAF9424344.1"/>
    <property type="molecule type" value="Genomic_DNA"/>
</dbReference>
<protein>
    <submittedName>
        <fullName evidence="2">Uncharacterized protein</fullName>
    </submittedName>
</protein>